<name>A0A0A9G2H2_ARUDO</name>
<reference evidence="2" key="2">
    <citation type="journal article" date="2015" name="Data Brief">
        <title>Shoot transcriptome of the giant reed, Arundo donax.</title>
        <authorList>
            <person name="Barrero R.A."/>
            <person name="Guerrero F.D."/>
            <person name="Moolhuijzen P."/>
            <person name="Goolsby J.A."/>
            <person name="Tidwell J."/>
            <person name="Bellgard S.E."/>
            <person name="Bellgard M.I."/>
        </authorList>
    </citation>
    <scope>NUCLEOTIDE SEQUENCE</scope>
    <source>
        <tissue evidence="2">Shoot tissue taken approximately 20 cm above the soil surface</tissue>
    </source>
</reference>
<organism evidence="2">
    <name type="scientific">Arundo donax</name>
    <name type="common">Giant reed</name>
    <name type="synonym">Donax arundinaceus</name>
    <dbReference type="NCBI Taxonomy" id="35708"/>
    <lineage>
        <taxon>Eukaryota</taxon>
        <taxon>Viridiplantae</taxon>
        <taxon>Streptophyta</taxon>
        <taxon>Embryophyta</taxon>
        <taxon>Tracheophyta</taxon>
        <taxon>Spermatophyta</taxon>
        <taxon>Magnoliopsida</taxon>
        <taxon>Liliopsida</taxon>
        <taxon>Poales</taxon>
        <taxon>Poaceae</taxon>
        <taxon>PACMAD clade</taxon>
        <taxon>Arundinoideae</taxon>
        <taxon>Arundineae</taxon>
        <taxon>Arundo</taxon>
    </lineage>
</organism>
<feature type="signal peptide" evidence="1">
    <location>
        <begin position="1"/>
        <end position="15"/>
    </location>
</feature>
<dbReference type="EMBL" id="GBRH01179199">
    <property type="protein sequence ID" value="JAE18697.1"/>
    <property type="molecule type" value="Transcribed_RNA"/>
</dbReference>
<dbReference type="AlphaFoldDB" id="A0A0A9G2H2"/>
<protein>
    <submittedName>
        <fullName evidence="2">Uncharacterized protein</fullName>
    </submittedName>
</protein>
<evidence type="ECO:0000256" key="1">
    <source>
        <dbReference type="SAM" id="SignalP"/>
    </source>
</evidence>
<keyword evidence="1" id="KW-0732">Signal</keyword>
<sequence>MVSFICSLFLMLCISFQNRKQKPSLVTDSPFYQKMCLLFFLQKRCLSFCP</sequence>
<accession>A0A0A9G2H2</accession>
<proteinExistence type="predicted"/>
<evidence type="ECO:0000313" key="2">
    <source>
        <dbReference type="EMBL" id="JAE18697.1"/>
    </source>
</evidence>
<reference evidence="2" key="1">
    <citation type="submission" date="2014-09" db="EMBL/GenBank/DDBJ databases">
        <authorList>
            <person name="Magalhaes I.L.F."/>
            <person name="Oliveira U."/>
            <person name="Santos F.R."/>
            <person name="Vidigal T.H.D.A."/>
            <person name="Brescovit A.D."/>
            <person name="Santos A.J."/>
        </authorList>
    </citation>
    <scope>NUCLEOTIDE SEQUENCE</scope>
    <source>
        <tissue evidence="2">Shoot tissue taken approximately 20 cm above the soil surface</tissue>
    </source>
</reference>
<feature type="chain" id="PRO_5012158480" evidence="1">
    <location>
        <begin position="16"/>
        <end position="50"/>
    </location>
</feature>